<sequence length="382" mass="41065">MSATPPASDGWVAIAFGALDVSASETFPDGAEVLVLPAEPAEPFCLTGDGARMWRRLVTAGPVAPADADERDMLEAMTALAIASPDPAHPARIHRLHPPRLSSPMHELAYALTARLASGHGIPVVFIKGPALHHQGLREREHSGDVDVWCEPRRWDDLAAALTSWGWSREPDPWRGTSVHHTATMTPAEWGCEIDVHRRVPGLTLDDAAAFDAVARRTESVVYAGVDVAVPRPEVHAVLAAVHEVRPEIGAGPRSAAASATAAALLSAAAGSGTRAVELGAVPVLAAELEGVVSAELIARHRDDAPRDWAWRAEPNRARAYWRALRGEPLVTRVRVLWRFVWPPDDIALASARRAGDPDAGPTVARWRRLGRGLRNLRTPSP</sequence>
<evidence type="ECO:0008006" key="3">
    <source>
        <dbReference type="Google" id="ProtNLM"/>
    </source>
</evidence>
<dbReference type="AlphaFoldDB" id="A0A3S4M661"/>
<dbReference type="InterPro" id="IPR039498">
    <property type="entry name" value="NTP_transf_5"/>
</dbReference>
<dbReference type="EMBL" id="RBZY01000001">
    <property type="protein sequence ID" value="RWR23364.1"/>
    <property type="molecule type" value="Genomic_DNA"/>
</dbReference>
<comment type="caution">
    <text evidence="1">The sequence shown here is derived from an EMBL/GenBank/DDBJ whole genome shotgun (WGS) entry which is preliminary data.</text>
</comment>
<proteinExistence type="predicted"/>
<reference evidence="1 2" key="1">
    <citation type="journal article" date="2018" name="Front. Microbiol.">
        <title>Novel Insights Into Bacterial Dimethylsulfoniopropionate Catabolism in the East China Sea.</title>
        <authorList>
            <person name="Liu J."/>
            <person name="Liu J."/>
            <person name="Zhang S.H."/>
            <person name="Liang J."/>
            <person name="Lin H."/>
            <person name="Song D."/>
            <person name="Yang G.P."/>
            <person name="Todd J.D."/>
            <person name="Zhang X.H."/>
        </authorList>
    </citation>
    <scope>NUCLEOTIDE SEQUENCE [LARGE SCALE GENOMIC DNA]</scope>
    <source>
        <strain evidence="1 2">ZYFD042</strain>
    </source>
</reference>
<name>A0A3S4M661_9MICO</name>
<protein>
    <recommendedName>
        <fullName evidence="3">Nucleotidyltransferase family protein</fullName>
    </recommendedName>
</protein>
<dbReference type="Gene3D" id="3.30.460.40">
    <property type="match status" value="1"/>
</dbReference>
<accession>A0A3S4M661</accession>
<gene>
    <name evidence="1" type="ORF">D8Y23_00210</name>
</gene>
<evidence type="ECO:0000313" key="1">
    <source>
        <dbReference type="EMBL" id="RWR23364.1"/>
    </source>
</evidence>
<dbReference type="OrthoDB" id="3782133at2"/>
<dbReference type="Proteomes" id="UP000285970">
    <property type="component" value="Unassembled WGS sequence"/>
</dbReference>
<dbReference type="Pfam" id="PF14907">
    <property type="entry name" value="NTP_transf_5"/>
    <property type="match status" value="1"/>
</dbReference>
<dbReference type="RefSeq" id="WP_128216165.1">
    <property type="nucleotide sequence ID" value="NZ_RBZY01000001.1"/>
</dbReference>
<organism evidence="1 2">
    <name type="scientific">Microbacterium enclense</name>
    <dbReference type="NCBI Taxonomy" id="993073"/>
    <lineage>
        <taxon>Bacteria</taxon>
        <taxon>Bacillati</taxon>
        <taxon>Actinomycetota</taxon>
        <taxon>Actinomycetes</taxon>
        <taxon>Micrococcales</taxon>
        <taxon>Microbacteriaceae</taxon>
        <taxon>Microbacterium</taxon>
    </lineage>
</organism>
<evidence type="ECO:0000313" key="2">
    <source>
        <dbReference type="Proteomes" id="UP000285970"/>
    </source>
</evidence>